<gene>
    <name evidence="2" type="ORF">ACFSCY_32040</name>
</gene>
<proteinExistence type="predicted"/>
<reference evidence="3" key="1">
    <citation type="journal article" date="2019" name="Int. J. Syst. Evol. Microbiol.">
        <title>The Global Catalogue of Microorganisms (GCM) 10K type strain sequencing project: providing services to taxonomists for standard genome sequencing and annotation.</title>
        <authorList>
            <consortium name="The Broad Institute Genomics Platform"/>
            <consortium name="The Broad Institute Genome Sequencing Center for Infectious Disease"/>
            <person name="Wu L."/>
            <person name="Ma J."/>
        </authorList>
    </citation>
    <scope>NUCLEOTIDE SEQUENCE [LARGE SCALE GENOMIC DNA]</scope>
    <source>
        <strain evidence="3">JCM 12165</strain>
    </source>
</reference>
<organism evidence="2 3">
    <name type="scientific">Pseudonocardia aurantiaca</name>
    <dbReference type="NCBI Taxonomy" id="75290"/>
    <lineage>
        <taxon>Bacteria</taxon>
        <taxon>Bacillati</taxon>
        <taxon>Actinomycetota</taxon>
        <taxon>Actinomycetes</taxon>
        <taxon>Pseudonocardiales</taxon>
        <taxon>Pseudonocardiaceae</taxon>
        <taxon>Pseudonocardia</taxon>
    </lineage>
</organism>
<name>A0ABW4FV91_9PSEU</name>
<feature type="domain" description="Transposase IS204/IS1001/IS1096/IS1165 zinc-finger" evidence="1">
    <location>
        <begin position="39"/>
        <end position="84"/>
    </location>
</feature>
<evidence type="ECO:0000313" key="3">
    <source>
        <dbReference type="Proteomes" id="UP001597145"/>
    </source>
</evidence>
<dbReference type="Pfam" id="PF14690">
    <property type="entry name" value="Zn_ribbon_ISL3"/>
    <property type="match status" value="1"/>
</dbReference>
<evidence type="ECO:0000259" key="1">
    <source>
        <dbReference type="Pfam" id="PF14690"/>
    </source>
</evidence>
<protein>
    <submittedName>
        <fullName evidence="2">Transposase family protein</fullName>
    </submittedName>
</protein>
<dbReference type="Proteomes" id="UP001597145">
    <property type="component" value="Unassembled WGS sequence"/>
</dbReference>
<dbReference type="InterPro" id="IPR029261">
    <property type="entry name" value="Transposase_Znf"/>
</dbReference>
<dbReference type="EMBL" id="JBHUCP010000028">
    <property type="protein sequence ID" value="MFD1534058.1"/>
    <property type="molecule type" value="Genomic_DNA"/>
</dbReference>
<sequence>MAKGARGRAHGDRVGGVGARGRGGEVLIAVVRPKAGIGRRCARCRRRCPGYDTSPAARRWRAFDLGSTQVHLQATTQRVSCAEHGVVVAAVPWARPAGRGSPNLLVVTCHDTGRPALGPSAEERS</sequence>
<keyword evidence="3" id="KW-1185">Reference proteome</keyword>
<comment type="caution">
    <text evidence="2">The sequence shown here is derived from an EMBL/GenBank/DDBJ whole genome shotgun (WGS) entry which is preliminary data.</text>
</comment>
<evidence type="ECO:0000313" key="2">
    <source>
        <dbReference type="EMBL" id="MFD1534058.1"/>
    </source>
</evidence>
<accession>A0ABW4FV91</accession>
<dbReference type="RefSeq" id="WP_379660001.1">
    <property type="nucleotide sequence ID" value="NZ_BAAAJG010000005.1"/>
</dbReference>